<organism evidence="2 3">
    <name type="scientific">Pediococcus claussenii (strain ATCC BAA-344 / DSM 14800 / JCM 18046 / KCTC 3811 / LMG 21948 / P06)</name>
    <dbReference type="NCBI Taxonomy" id="701521"/>
    <lineage>
        <taxon>Bacteria</taxon>
        <taxon>Bacillati</taxon>
        <taxon>Bacillota</taxon>
        <taxon>Bacilli</taxon>
        <taxon>Lactobacillales</taxon>
        <taxon>Lactobacillaceae</taxon>
        <taxon>Pediococcus</taxon>
    </lineage>
</organism>
<dbReference type="Gene3D" id="3.40.50.720">
    <property type="entry name" value="NAD(P)-binding Rossmann-like Domain"/>
    <property type="match status" value="1"/>
</dbReference>
<keyword evidence="1" id="KW-0560">Oxidoreductase</keyword>
<protein>
    <submittedName>
        <fullName evidence="2">Short chain dehydrogenase family protein</fullName>
    </submittedName>
</protein>
<dbReference type="GO" id="GO:0016491">
    <property type="term" value="F:oxidoreductase activity"/>
    <property type="evidence" value="ECO:0007669"/>
    <property type="project" value="UniProtKB-KW"/>
</dbReference>
<gene>
    <name evidence="2" type="ordered locus">PECL_1774</name>
</gene>
<proteinExistence type="predicted"/>
<accession>G8PBT0</accession>
<evidence type="ECO:0000256" key="1">
    <source>
        <dbReference type="ARBA" id="ARBA00023002"/>
    </source>
</evidence>
<dbReference type="PATRIC" id="fig|701521.8.peg.1677"/>
<reference evidence="2 3" key="1">
    <citation type="journal article" date="2012" name="J. Bacteriol.">
        <title>Complete Genome Sequence of the Beer Spoilage Organism Pediococcus claussenii ATCC BAA-344T.</title>
        <authorList>
            <person name="Pittet V."/>
            <person name="Abegunde T."/>
            <person name="Marfleet T."/>
            <person name="Haakensen M."/>
            <person name="Morrow K."/>
            <person name="Jayaprakash T."/>
            <person name="Schroeder K."/>
            <person name="Trost B."/>
            <person name="Byrns S."/>
            <person name="Bergsveinson J."/>
            <person name="Kusalik A."/>
            <person name="Ziola B."/>
        </authorList>
    </citation>
    <scope>NUCLEOTIDE SEQUENCE [LARGE SCALE GENOMIC DNA]</scope>
    <source>
        <strain evidence="2 3">ATCC BAA-344</strain>
    </source>
</reference>
<dbReference type="Proteomes" id="UP000005444">
    <property type="component" value="Chromosome"/>
</dbReference>
<name>G8PBT0_PEDCP</name>
<evidence type="ECO:0000313" key="3">
    <source>
        <dbReference type="Proteomes" id="UP000005444"/>
    </source>
</evidence>
<sequence length="142" mass="15382">MSLKDIEAVEAELNEITPQVDILINNAGIMMPANASTTEDGLESMWATNYFSGFTLTMSLLPALKKPGAARVVNLTSIATNLVTKNAGATSVPIRGSVYAPNNRIGTKGYPGMRGWNESKYMNDVDADKLSQESLKVTNRHF</sequence>
<dbReference type="STRING" id="701521.PECL_1774"/>
<keyword evidence="3" id="KW-1185">Reference proteome</keyword>
<dbReference type="AlphaFoldDB" id="G8PBT0"/>
<dbReference type="KEGG" id="pce:PECL_1774"/>
<dbReference type="InterPro" id="IPR002347">
    <property type="entry name" value="SDR_fam"/>
</dbReference>
<dbReference type="eggNOG" id="COG1028">
    <property type="taxonomic scope" value="Bacteria"/>
</dbReference>
<dbReference type="EMBL" id="CP003137">
    <property type="protein sequence ID" value="AEV95988.1"/>
    <property type="molecule type" value="Genomic_DNA"/>
</dbReference>
<dbReference type="HOGENOM" id="CLU_1813969_0_0_9"/>
<dbReference type="SUPFAM" id="SSF51735">
    <property type="entry name" value="NAD(P)-binding Rossmann-fold domains"/>
    <property type="match status" value="1"/>
</dbReference>
<dbReference type="InterPro" id="IPR036291">
    <property type="entry name" value="NAD(P)-bd_dom_sf"/>
</dbReference>
<evidence type="ECO:0000313" key="2">
    <source>
        <dbReference type="EMBL" id="AEV95988.1"/>
    </source>
</evidence>
<dbReference type="Pfam" id="PF00106">
    <property type="entry name" value="adh_short"/>
    <property type="match status" value="1"/>
</dbReference>
<dbReference type="PANTHER" id="PTHR43157">
    <property type="entry name" value="PHOSPHATIDYLINOSITOL-GLYCAN BIOSYNTHESIS CLASS F PROTEIN-RELATED"/>
    <property type="match status" value="1"/>
</dbReference>
<dbReference type="PANTHER" id="PTHR43157:SF31">
    <property type="entry name" value="PHOSPHATIDYLINOSITOL-GLYCAN BIOSYNTHESIS CLASS F PROTEIN"/>
    <property type="match status" value="1"/>
</dbReference>